<dbReference type="Pfam" id="PF05751">
    <property type="entry name" value="FixH"/>
    <property type="match status" value="1"/>
</dbReference>
<sequence length="148" mass="17426">MKINWGMGLVIVMTLFIGFISFFVYRMTTDHNLEHDLVTEGYYQKEMELQGNIYAQQNTAAMEKQITGIKNKMGYLLQFPEGFDPHKIKGIVSLYRPSNKKLDFEIPLELTDSNLLIPGSRLLEGRWNITIDWEYEGKKYRFKKQITY</sequence>
<protein>
    <submittedName>
        <fullName evidence="2">FixH protein</fullName>
    </submittedName>
</protein>
<keyword evidence="1" id="KW-0472">Membrane</keyword>
<evidence type="ECO:0000256" key="1">
    <source>
        <dbReference type="SAM" id="Phobius"/>
    </source>
</evidence>
<keyword evidence="1" id="KW-1133">Transmembrane helix</keyword>
<dbReference type="Proteomes" id="UP000249542">
    <property type="component" value="Unassembled WGS sequence"/>
</dbReference>
<organism evidence="2 3">
    <name type="scientific">Mesonia algae</name>
    <dbReference type="NCBI Taxonomy" id="213248"/>
    <lineage>
        <taxon>Bacteria</taxon>
        <taxon>Pseudomonadati</taxon>
        <taxon>Bacteroidota</taxon>
        <taxon>Flavobacteriia</taxon>
        <taxon>Flavobacteriales</taxon>
        <taxon>Flavobacteriaceae</taxon>
        <taxon>Mesonia</taxon>
    </lineage>
</organism>
<accession>A0A2W7IPZ7</accession>
<dbReference type="AlphaFoldDB" id="A0A2W7IPZ7"/>
<dbReference type="InterPro" id="IPR008620">
    <property type="entry name" value="FixH"/>
</dbReference>
<dbReference type="EMBL" id="QKYV01000004">
    <property type="protein sequence ID" value="PZW40733.1"/>
    <property type="molecule type" value="Genomic_DNA"/>
</dbReference>
<evidence type="ECO:0000313" key="2">
    <source>
        <dbReference type="EMBL" id="PZW40733.1"/>
    </source>
</evidence>
<reference evidence="2 3" key="1">
    <citation type="submission" date="2018-06" db="EMBL/GenBank/DDBJ databases">
        <title>Genomic Encyclopedia of Archaeal and Bacterial Type Strains, Phase II (KMG-II): from individual species to whole genera.</title>
        <authorList>
            <person name="Goeker M."/>
        </authorList>
    </citation>
    <scope>NUCLEOTIDE SEQUENCE [LARGE SCALE GENOMIC DNA]</scope>
    <source>
        <strain evidence="2 3">DSM 15361</strain>
    </source>
</reference>
<dbReference type="RefSeq" id="WP_111541094.1">
    <property type="nucleotide sequence ID" value="NZ_QKYV01000004.1"/>
</dbReference>
<keyword evidence="1" id="KW-0812">Transmembrane</keyword>
<gene>
    <name evidence="2" type="ORF">LX95_01801</name>
</gene>
<name>A0A2W7IPZ7_9FLAO</name>
<comment type="caution">
    <text evidence="2">The sequence shown here is derived from an EMBL/GenBank/DDBJ whole genome shotgun (WGS) entry which is preliminary data.</text>
</comment>
<keyword evidence="3" id="KW-1185">Reference proteome</keyword>
<evidence type="ECO:0000313" key="3">
    <source>
        <dbReference type="Proteomes" id="UP000249542"/>
    </source>
</evidence>
<feature type="transmembrane region" description="Helical" evidence="1">
    <location>
        <begin position="6"/>
        <end position="25"/>
    </location>
</feature>
<proteinExistence type="predicted"/>